<evidence type="ECO:0000313" key="16">
    <source>
        <dbReference type="Proteomes" id="UP000239899"/>
    </source>
</evidence>
<keyword evidence="9" id="KW-0694">RNA-binding</keyword>
<dbReference type="InterPro" id="IPR046885">
    <property type="entry name" value="MnmA-like_C"/>
</dbReference>
<proteinExistence type="inferred from homology"/>
<dbReference type="OrthoDB" id="3685at2759"/>
<dbReference type="InterPro" id="IPR004506">
    <property type="entry name" value="MnmA-like"/>
</dbReference>
<dbReference type="Pfam" id="PF20259">
    <property type="entry name" value="tRNA_Me_trans_M"/>
    <property type="match status" value="1"/>
</dbReference>
<evidence type="ECO:0000256" key="12">
    <source>
        <dbReference type="SAM" id="MobiDB-lite"/>
    </source>
</evidence>
<evidence type="ECO:0000256" key="6">
    <source>
        <dbReference type="ARBA" id="ARBA00022694"/>
    </source>
</evidence>
<evidence type="ECO:0000256" key="2">
    <source>
        <dbReference type="ARBA" id="ARBA00006191"/>
    </source>
</evidence>
<dbReference type="PANTHER" id="PTHR11933">
    <property type="entry name" value="TRNA 5-METHYLAMINOMETHYL-2-THIOURIDYLATE -METHYLTRANSFERASE"/>
    <property type="match status" value="1"/>
</dbReference>
<dbReference type="GO" id="GO:0005524">
    <property type="term" value="F:ATP binding"/>
    <property type="evidence" value="ECO:0007669"/>
    <property type="project" value="UniProtKB-KW"/>
</dbReference>
<keyword evidence="13" id="KW-0812">Transmembrane</keyword>
<keyword evidence="4" id="KW-0820">tRNA-binding</keyword>
<dbReference type="EMBL" id="LHPG02000015">
    <property type="protein sequence ID" value="PRW33802.1"/>
    <property type="molecule type" value="Genomic_DNA"/>
</dbReference>
<name>A0A2P6THN2_CHLSO</name>
<dbReference type="Gene3D" id="3.40.50.620">
    <property type="entry name" value="HUPs"/>
    <property type="match status" value="1"/>
</dbReference>
<dbReference type="Gene3D" id="2.40.30.10">
    <property type="entry name" value="Translation factors"/>
    <property type="match status" value="1"/>
</dbReference>
<dbReference type="GO" id="GO:0002143">
    <property type="term" value="P:tRNA wobble position uridine thiolation"/>
    <property type="evidence" value="ECO:0007669"/>
    <property type="project" value="TreeGrafter"/>
</dbReference>
<evidence type="ECO:0000256" key="13">
    <source>
        <dbReference type="SAM" id="Phobius"/>
    </source>
</evidence>
<reference evidence="15 16" key="1">
    <citation type="journal article" date="2018" name="Plant J.">
        <title>Genome sequences of Chlorella sorokiniana UTEX 1602 and Micractinium conductrix SAG 241.80: implications to maltose excretion by a green alga.</title>
        <authorList>
            <person name="Arriola M.B."/>
            <person name="Velmurugan N."/>
            <person name="Zhang Y."/>
            <person name="Plunkett M.H."/>
            <person name="Hondzo H."/>
            <person name="Barney B.M."/>
        </authorList>
    </citation>
    <scope>NUCLEOTIDE SEQUENCE [LARGE SCALE GENOMIC DNA]</scope>
    <source>
        <strain evidence="16">UTEX 1602</strain>
    </source>
</reference>
<dbReference type="GO" id="GO:0061708">
    <property type="term" value="F:tRNA-5-taurinomethyluridine 2-sulfurtransferase"/>
    <property type="evidence" value="ECO:0007669"/>
    <property type="project" value="UniProtKB-EC"/>
</dbReference>
<dbReference type="InterPro" id="IPR001763">
    <property type="entry name" value="Rhodanese-like_dom"/>
</dbReference>
<dbReference type="Pfam" id="PF20258">
    <property type="entry name" value="tRNA_Me_trans_C"/>
    <property type="match status" value="1"/>
</dbReference>
<feature type="transmembrane region" description="Helical" evidence="13">
    <location>
        <begin position="30"/>
        <end position="52"/>
    </location>
</feature>
<evidence type="ECO:0000256" key="5">
    <source>
        <dbReference type="ARBA" id="ARBA00022679"/>
    </source>
</evidence>
<protein>
    <recommendedName>
        <fullName evidence="3">tRNA-5-taurinomethyluridine 2-sulfurtransferase</fullName>
        <ecNumber evidence="3">2.8.1.14</ecNumber>
    </recommendedName>
</protein>
<sequence length="707" mass="72335">MAMIASQGPQPMSWLEDVFHGALARGTNTATLLVLNACLVGCILVCASLLLVPSGLPSELVPHVIGLLLLAAALAFSVNWLVSLTGTVSPAEQQQELFGDAEPDLTAAGSTTVRPLGAPPSPPPVEQRLAGVPPEPASVPSSPLRPAAGVATAAAAAAEEIEEGAVAEAGKDKDFATHAQPAARLSTAAVGGAAKQQLAAQGLLPGQGRRVAVGISGGVDSAVAAMLLQQQGYEVVGVFMRNWDESEETGNQNCSVEKDARDAAAVCRQLGIPLHEADFVSQYWNQVFSEFLAQCGRGLTPNPDLACNRHIKFDALLAFADKLGAELVATGHYARLAPPEGGSASAPPSSSSGAVDAAAAVAPQPPPQAAAAAAAAAAGAAGAAAGGEGVPRLLRGLDSHKDQTYFLASVQPAALRRVLFPVGHLPKPEVRRMAAEAGLLPAERRSSAGICFIGRRNFGDFLSQYLPPLPGAYVDVDSGQGLGPCPDLHAVTHGQRPGIGGAHDRVYCVGKDVVEGVVYVAAGREHPALLCTTALLRTPHWLSAAHARQLAEHGSLRCEYKARYGHQPRPCTLYPISQEAAASLAAAAAAAAAGASREPAGAAVAEAAAAADAAGHAEAEAAAERLGFRRSSFCRLQPEDSRVLPTYLVARFDEPAAAITPQQAFVLYDGEQCLGAALIALPGASLHEQTSIGSSTQLPPPAAEDAG</sequence>
<evidence type="ECO:0000256" key="1">
    <source>
        <dbReference type="ARBA" id="ARBA00003986"/>
    </source>
</evidence>
<evidence type="ECO:0000256" key="4">
    <source>
        <dbReference type="ARBA" id="ARBA00022555"/>
    </source>
</evidence>
<evidence type="ECO:0000256" key="3">
    <source>
        <dbReference type="ARBA" id="ARBA00011953"/>
    </source>
</evidence>
<organism evidence="15 16">
    <name type="scientific">Chlorella sorokiniana</name>
    <name type="common">Freshwater green alga</name>
    <dbReference type="NCBI Taxonomy" id="3076"/>
    <lineage>
        <taxon>Eukaryota</taxon>
        <taxon>Viridiplantae</taxon>
        <taxon>Chlorophyta</taxon>
        <taxon>core chlorophytes</taxon>
        <taxon>Trebouxiophyceae</taxon>
        <taxon>Chlorellales</taxon>
        <taxon>Chlorellaceae</taxon>
        <taxon>Chlorella clade</taxon>
        <taxon>Chlorella</taxon>
    </lineage>
</organism>
<keyword evidence="8" id="KW-0067">ATP-binding</keyword>
<feature type="transmembrane region" description="Helical" evidence="13">
    <location>
        <begin position="64"/>
        <end position="82"/>
    </location>
</feature>
<comment type="function">
    <text evidence="1">Catalyzes the 2-thiolation of uridine at the wobble position (U34) of mitochondrial tRNA(Lys), tRNA(Glu) and tRNA(Gln). Required for the formation of 5-taurinomethyl-2-thiouridine (tm5s2U) of mitochondrial tRNA(Lys), tRNA(Glu), and tRNA(Gln) at the wobble position. ATP is required to activate the C2 atom of the wobble base.</text>
</comment>
<evidence type="ECO:0000256" key="7">
    <source>
        <dbReference type="ARBA" id="ARBA00022741"/>
    </source>
</evidence>
<keyword evidence="13" id="KW-1133">Transmembrane helix</keyword>
<gene>
    <name evidence="15" type="ORF">C2E21_7428</name>
</gene>
<accession>A0A2P6THN2</accession>
<dbReference type="Pfam" id="PF03054">
    <property type="entry name" value="tRNA_Me_trans"/>
    <property type="match status" value="2"/>
</dbReference>
<evidence type="ECO:0000256" key="10">
    <source>
        <dbReference type="ARBA" id="ARBA00023157"/>
    </source>
</evidence>
<comment type="catalytic activity">
    <reaction evidence="11">
        <text>5-taurinomethyluridine(34) in tRNA + S-sulfanyl-L-cysteinyl-[protein] + AH2 + ATP = 5-taurinomethyl-2-thiouridine(34) in tRNA + L-cysteinyl-[protein] + A + AMP + diphosphate + H(+)</text>
        <dbReference type="Rhea" id="RHEA:47040"/>
        <dbReference type="Rhea" id="RHEA-COMP:10131"/>
        <dbReference type="Rhea" id="RHEA-COMP:11726"/>
        <dbReference type="Rhea" id="RHEA-COMP:11732"/>
        <dbReference type="Rhea" id="RHEA-COMP:11733"/>
        <dbReference type="ChEBI" id="CHEBI:13193"/>
        <dbReference type="ChEBI" id="CHEBI:15378"/>
        <dbReference type="ChEBI" id="CHEBI:17499"/>
        <dbReference type="ChEBI" id="CHEBI:29950"/>
        <dbReference type="ChEBI" id="CHEBI:30616"/>
        <dbReference type="ChEBI" id="CHEBI:33019"/>
        <dbReference type="ChEBI" id="CHEBI:61963"/>
        <dbReference type="ChEBI" id="CHEBI:87171"/>
        <dbReference type="ChEBI" id="CHEBI:87172"/>
        <dbReference type="ChEBI" id="CHEBI:456215"/>
        <dbReference type="EC" id="2.8.1.14"/>
    </reaction>
</comment>
<dbReference type="AlphaFoldDB" id="A0A2P6THN2"/>
<dbReference type="SUPFAM" id="SSF52402">
    <property type="entry name" value="Adenine nucleotide alpha hydrolases-like"/>
    <property type="match status" value="1"/>
</dbReference>
<feature type="domain" description="Rhodanese" evidence="14">
    <location>
        <begin position="195"/>
        <end position="255"/>
    </location>
</feature>
<keyword evidence="5" id="KW-0808">Transferase</keyword>
<dbReference type="PROSITE" id="PS50206">
    <property type="entry name" value="RHODANESE_3"/>
    <property type="match status" value="1"/>
</dbReference>
<dbReference type="Proteomes" id="UP000239899">
    <property type="component" value="Unassembled WGS sequence"/>
</dbReference>
<dbReference type="InterPro" id="IPR046884">
    <property type="entry name" value="MnmA-like_central"/>
</dbReference>
<dbReference type="CDD" id="cd01998">
    <property type="entry name" value="MnmA_TRMU-like"/>
    <property type="match status" value="1"/>
</dbReference>
<dbReference type="InterPro" id="IPR014729">
    <property type="entry name" value="Rossmann-like_a/b/a_fold"/>
</dbReference>
<dbReference type="GO" id="GO:0000049">
    <property type="term" value="F:tRNA binding"/>
    <property type="evidence" value="ECO:0007669"/>
    <property type="project" value="UniProtKB-KW"/>
</dbReference>
<feature type="region of interest" description="Disordered" evidence="12">
    <location>
        <begin position="108"/>
        <end position="145"/>
    </location>
</feature>
<feature type="region of interest" description="Disordered" evidence="12">
    <location>
        <begin position="339"/>
        <end position="361"/>
    </location>
</feature>
<dbReference type="Gene3D" id="2.30.30.280">
    <property type="entry name" value="Adenine nucleotide alpha hydrolases-like domains"/>
    <property type="match status" value="1"/>
</dbReference>
<keyword evidence="13" id="KW-0472">Membrane</keyword>
<evidence type="ECO:0000259" key="14">
    <source>
        <dbReference type="PROSITE" id="PS50206"/>
    </source>
</evidence>
<comment type="similarity">
    <text evidence="2">Belongs to the MnmA/TRMU family.</text>
</comment>
<dbReference type="PANTHER" id="PTHR11933:SF5">
    <property type="entry name" value="MITOCHONDRIAL TRNA-SPECIFIC 2-THIOURIDYLASE 1"/>
    <property type="match status" value="1"/>
</dbReference>
<evidence type="ECO:0000313" key="15">
    <source>
        <dbReference type="EMBL" id="PRW33802.1"/>
    </source>
</evidence>
<evidence type="ECO:0000256" key="8">
    <source>
        <dbReference type="ARBA" id="ARBA00022840"/>
    </source>
</evidence>
<comment type="caution">
    <text evidence="15">The sequence shown here is derived from an EMBL/GenBank/DDBJ whole genome shotgun (WGS) entry which is preliminary data.</text>
</comment>
<keyword evidence="10" id="KW-1015">Disulfide bond</keyword>
<keyword evidence="6" id="KW-0819">tRNA processing</keyword>
<dbReference type="InterPro" id="IPR023382">
    <property type="entry name" value="MnmA-like_central_sf"/>
</dbReference>
<evidence type="ECO:0000256" key="11">
    <source>
        <dbReference type="ARBA" id="ARBA00049564"/>
    </source>
</evidence>
<dbReference type="EC" id="2.8.1.14" evidence="3"/>
<keyword evidence="7" id="KW-0547">Nucleotide-binding</keyword>
<dbReference type="STRING" id="3076.A0A2P6THN2"/>
<keyword evidence="16" id="KW-1185">Reference proteome</keyword>
<evidence type="ECO:0000256" key="9">
    <source>
        <dbReference type="ARBA" id="ARBA00022884"/>
    </source>
</evidence>
<dbReference type="HAMAP" id="MF_00144">
    <property type="entry name" value="tRNA_thiouridyl_MnmA"/>
    <property type="match status" value="1"/>
</dbReference>